<evidence type="ECO:0000313" key="3">
    <source>
        <dbReference type="Proteomes" id="UP000275256"/>
    </source>
</evidence>
<feature type="region of interest" description="Disordered" evidence="1">
    <location>
        <begin position="489"/>
        <end position="521"/>
    </location>
</feature>
<dbReference type="Proteomes" id="UP000275256">
    <property type="component" value="Unassembled WGS sequence"/>
</dbReference>
<proteinExistence type="predicted"/>
<keyword evidence="3" id="KW-1185">Reference proteome</keyword>
<dbReference type="EMBL" id="REFW01000005">
    <property type="protein sequence ID" value="RMB57841.1"/>
    <property type="molecule type" value="Genomic_DNA"/>
</dbReference>
<sequence>MEGRTALRLATHAAILNSRGLSRTLLTTVERELTAAIAGPAPTSMESALENWRTATALIGGSPLETSPHLAVAIASTQIELLRRSRDLLSVVDINPQIPGSPDRLRSSIEANIQAWSKAADRWYDMSLTTVAHDAAHTTTHRLALAATELSTALTDCLPPGRQLDALVRTGFGGNLVAGIVASGRAQLNHSVVVPTACSLEMVAAHFTEHRYGPPFRDRTTSPSPDHPALVDDSPTAIHIPSVTATLPHHDKDPSDTAVTAPHAVPVRWLTRQEENELAQRRDAGTIAQAALDGDPTARNLAANATQTELQALALAGRGAVAQLVAAMIPTMQSTNRWIARDERADALQSAAVDVAAAAGRWDPAKGARWLSFAWSTSWWASTDSRKAIDVRPIPLDVDLDRTGTRLQTEPPGPEQALLEHLEASEQRHLLHQIRALQGDEIRSELLTVVLEYHGLTGEAPKTFAEIAHERDSSTSTIVRRYREGIRALRRAVPASPTTSEPKPWRRPEHTPHRQDSTPRR</sequence>
<gene>
    <name evidence="2" type="ORF">EAX62_15415</name>
</gene>
<feature type="compositionally biased region" description="Basic and acidic residues" evidence="1">
    <location>
        <begin position="503"/>
        <end position="521"/>
    </location>
</feature>
<feature type="region of interest" description="Disordered" evidence="1">
    <location>
        <begin position="215"/>
        <end position="234"/>
    </location>
</feature>
<comment type="caution">
    <text evidence="2">The sequence shown here is derived from an EMBL/GenBank/DDBJ whole genome shotgun (WGS) entry which is preliminary data.</text>
</comment>
<dbReference type="SUPFAM" id="SSF88659">
    <property type="entry name" value="Sigma3 and sigma4 domains of RNA polymerase sigma factors"/>
    <property type="match status" value="1"/>
</dbReference>
<evidence type="ECO:0000313" key="2">
    <source>
        <dbReference type="EMBL" id="RMB57841.1"/>
    </source>
</evidence>
<dbReference type="AlphaFoldDB" id="A0A3M0FYQ0"/>
<protein>
    <submittedName>
        <fullName evidence="2">Uncharacterized protein</fullName>
    </submittedName>
</protein>
<organism evidence="2 3">
    <name type="scientific">Tessaracoccus antarcticus</name>
    <dbReference type="NCBI Taxonomy" id="2479848"/>
    <lineage>
        <taxon>Bacteria</taxon>
        <taxon>Bacillati</taxon>
        <taxon>Actinomycetota</taxon>
        <taxon>Actinomycetes</taxon>
        <taxon>Propionibacteriales</taxon>
        <taxon>Propionibacteriaceae</taxon>
        <taxon>Tessaracoccus</taxon>
    </lineage>
</organism>
<evidence type="ECO:0000256" key="1">
    <source>
        <dbReference type="SAM" id="MobiDB-lite"/>
    </source>
</evidence>
<accession>A0A3M0FYQ0</accession>
<dbReference type="InterPro" id="IPR013324">
    <property type="entry name" value="RNA_pol_sigma_r3/r4-like"/>
</dbReference>
<name>A0A3M0FYQ0_9ACTN</name>
<reference evidence="2 3" key="1">
    <citation type="submission" date="2018-10" db="EMBL/GenBank/DDBJ databases">
        <title>Tessaracoccus antarcticuss sp. nov., isolated from sediment.</title>
        <authorList>
            <person name="Zhou L.Y."/>
            <person name="Du Z.J."/>
        </authorList>
    </citation>
    <scope>NUCLEOTIDE SEQUENCE [LARGE SCALE GENOMIC DNA]</scope>
    <source>
        <strain evidence="2 3">JDX10</strain>
    </source>
</reference>